<protein>
    <submittedName>
        <fullName evidence="2">Uncharacterized protein</fullName>
    </submittedName>
</protein>
<accession>A0A0E0KTI4</accession>
<reference evidence="2" key="1">
    <citation type="submission" date="2015-04" db="UniProtKB">
        <authorList>
            <consortium name="EnsemblPlants"/>
        </authorList>
    </citation>
    <scope>IDENTIFICATION</scope>
</reference>
<dbReference type="Gramene" id="OPUNC04G18380.1">
    <property type="protein sequence ID" value="OPUNC04G18380.1"/>
    <property type="gene ID" value="OPUNC04G18380"/>
</dbReference>
<evidence type="ECO:0000256" key="1">
    <source>
        <dbReference type="SAM" id="MobiDB-lite"/>
    </source>
</evidence>
<name>A0A0E0KTI4_ORYPU</name>
<feature type="region of interest" description="Disordered" evidence="1">
    <location>
        <begin position="62"/>
        <end position="106"/>
    </location>
</feature>
<dbReference type="EnsemblPlants" id="OPUNC04G18380.1">
    <property type="protein sequence ID" value="OPUNC04G18380.1"/>
    <property type="gene ID" value="OPUNC04G18380"/>
</dbReference>
<feature type="compositionally biased region" description="Polar residues" evidence="1">
    <location>
        <begin position="11"/>
        <end position="32"/>
    </location>
</feature>
<reference evidence="2" key="2">
    <citation type="submission" date="2018-05" db="EMBL/GenBank/DDBJ databases">
        <title>OpunRS2 (Oryza punctata Reference Sequence Version 2).</title>
        <authorList>
            <person name="Zhang J."/>
            <person name="Kudrna D."/>
            <person name="Lee S."/>
            <person name="Talag J."/>
            <person name="Welchert J."/>
            <person name="Wing R.A."/>
        </authorList>
    </citation>
    <scope>NUCLEOTIDE SEQUENCE [LARGE SCALE GENOMIC DNA]</scope>
</reference>
<feature type="compositionally biased region" description="Low complexity" evidence="1">
    <location>
        <begin position="86"/>
        <end position="98"/>
    </location>
</feature>
<organism evidence="2">
    <name type="scientific">Oryza punctata</name>
    <name type="common">Red rice</name>
    <dbReference type="NCBI Taxonomy" id="4537"/>
    <lineage>
        <taxon>Eukaryota</taxon>
        <taxon>Viridiplantae</taxon>
        <taxon>Streptophyta</taxon>
        <taxon>Embryophyta</taxon>
        <taxon>Tracheophyta</taxon>
        <taxon>Spermatophyta</taxon>
        <taxon>Magnoliopsida</taxon>
        <taxon>Liliopsida</taxon>
        <taxon>Poales</taxon>
        <taxon>Poaceae</taxon>
        <taxon>BOP clade</taxon>
        <taxon>Oryzoideae</taxon>
        <taxon>Oryzeae</taxon>
        <taxon>Oryzinae</taxon>
        <taxon>Oryza</taxon>
    </lineage>
</organism>
<keyword evidence="3" id="KW-1185">Reference proteome</keyword>
<evidence type="ECO:0000313" key="2">
    <source>
        <dbReference type="EnsemblPlants" id="OPUNC04G18380.1"/>
    </source>
</evidence>
<sequence length="133" mass="14220">MAQSIRCPMPTSVSHQKATPPIQQFPNPSTLRRQAGKSEQHCSSQRRQRATCRLQPCILQPSSKRHCGGAGGRRSVGTGQASAHRQAALQQPAASQQQGSKPATSSLALAEQQALVASRAKCQLPSMVAAHFR</sequence>
<dbReference type="AlphaFoldDB" id="A0A0E0KTI4"/>
<feature type="region of interest" description="Disordered" evidence="1">
    <location>
        <begin position="1"/>
        <end position="48"/>
    </location>
</feature>
<evidence type="ECO:0000313" key="3">
    <source>
        <dbReference type="Proteomes" id="UP000026962"/>
    </source>
</evidence>
<dbReference type="HOGENOM" id="CLU_1910064_0_0_1"/>
<dbReference type="Proteomes" id="UP000026962">
    <property type="component" value="Chromosome 4"/>
</dbReference>
<proteinExistence type="predicted"/>